<comment type="cofactor">
    <cofactor evidence="1 12 13">
        <name>pyridoxal 5'-phosphate</name>
        <dbReference type="ChEBI" id="CHEBI:597326"/>
    </cofactor>
</comment>
<keyword evidence="7 12" id="KW-0460">Magnesium</keyword>
<evidence type="ECO:0000256" key="7">
    <source>
        <dbReference type="ARBA" id="ARBA00022842"/>
    </source>
</evidence>
<name>W4LMJ1_ENTF1</name>
<evidence type="ECO:0000313" key="19">
    <source>
        <dbReference type="Proteomes" id="UP000019141"/>
    </source>
</evidence>
<dbReference type="GO" id="GO:0006527">
    <property type="term" value="P:L-arginine catabolic process"/>
    <property type="evidence" value="ECO:0007669"/>
    <property type="project" value="InterPro"/>
</dbReference>
<dbReference type="HOGENOM" id="CLU_027243_1_0_7"/>
<evidence type="ECO:0000259" key="17">
    <source>
        <dbReference type="Pfam" id="PF17944"/>
    </source>
</evidence>
<dbReference type="UniPathway" id="UPA00186">
    <property type="reaction ID" value="UER00284"/>
</dbReference>
<dbReference type="PRINTS" id="PR01180">
    <property type="entry name" value="ARGDCRBXLASE"/>
</dbReference>
<dbReference type="GO" id="GO:0046872">
    <property type="term" value="F:metal ion binding"/>
    <property type="evidence" value="ECO:0007669"/>
    <property type="project" value="UniProtKB-KW"/>
</dbReference>
<protein>
    <recommendedName>
        <fullName evidence="12">Biosynthetic arginine decarboxylase</fullName>
        <shortName evidence="12">ADC</shortName>
        <ecNumber evidence="12">4.1.1.19</ecNumber>
    </recommendedName>
</protein>
<evidence type="ECO:0000256" key="2">
    <source>
        <dbReference type="ARBA" id="ARBA00001946"/>
    </source>
</evidence>
<dbReference type="AlphaFoldDB" id="W4LMJ1"/>
<dbReference type="Pfam" id="PF02784">
    <property type="entry name" value="Orn_Arg_deC_N"/>
    <property type="match status" value="1"/>
</dbReference>
<comment type="caution">
    <text evidence="18">The sequence shown here is derived from an EMBL/GenBank/DDBJ whole genome shotgun (WGS) entry which is preliminary data.</text>
</comment>
<keyword evidence="5 12" id="KW-0479">Metal-binding</keyword>
<evidence type="ECO:0000256" key="5">
    <source>
        <dbReference type="ARBA" id="ARBA00022723"/>
    </source>
</evidence>
<keyword evidence="9 12" id="KW-0745">Spermidine biosynthesis</keyword>
<dbReference type="CDD" id="cd06830">
    <property type="entry name" value="PLPDE_III_ADC"/>
    <property type="match status" value="1"/>
</dbReference>
<dbReference type="SUPFAM" id="SSF51419">
    <property type="entry name" value="PLP-binding barrel"/>
    <property type="match status" value="1"/>
</dbReference>
<dbReference type="PATRIC" id="fig|1429438.4.peg.3153"/>
<feature type="binding site" evidence="12">
    <location>
        <begin position="289"/>
        <end position="299"/>
    </location>
    <ligand>
        <name>substrate</name>
    </ligand>
</feature>
<proteinExistence type="inferred from homology"/>
<gene>
    <name evidence="12" type="primary">speA</name>
    <name evidence="18" type="ORF">ETSY1_15955</name>
</gene>
<evidence type="ECO:0000256" key="11">
    <source>
        <dbReference type="ARBA" id="ARBA00023239"/>
    </source>
</evidence>
<dbReference type="EMBL" id="AZHW01000475">
    <property type="protein sequence ID" value="ETW99192.1"/>
    <property type="molecule type" value="Genomic_DNA"/>
</dbReference>
<feature type="active site" description="Proton donor" evidence="14">
    <location>
        <position position="506"/>
    </location>
</feature>
<evidence type="ECO:0000256" key="10">
    <source>
        <dbReference type="ARBA" id="ARBA00023115"/>
    </source>
</evidence>
<evidence type="ECO:0000256" key="4">
    <source>
        <dbReference type="ARBA" id="ARBA00008357"/>
    </source>
</evidence>
<dbReference type="NCBIfam" id="TIGR01273">
    <property type="entry name" value="speA"/>
    <property type="match status" value="1"/>
</dbReference>
<comment type="similarity">
    <text evidence="4 12">Belongs to the Orn/Lys/Arg decarboxylase class-II family. SpeA subfamily.</text>
</comment>
<comment type="function">
    <text evidence="3 12">Catalyzes the biosynthesis of agmatine from arginine.</text>
</comment>
<dbReference type="Gene3D" id="1.20.58.930">
    <property type="match status" value="1"/>
</dbReference>
<comment type="cofactor">
    <cofactor evidence="2 12">
        <name>Mg(2+)</name>
        <dbReference type="ChEBI" id="CHEBI:18420"/>
    </cofactor>
</comment>
<keyword evidence="8 12" id="KW-0663">Pyridoxal phosphate</keyword>
<dbReference type="Gene3D" id="1.10.287.3440">
    <property type="match status" value="1"/>
</dbReference>
<evidence type="ECO:0000256" key="13">
    <source>
        <dbReference type="PIRSR" id="PIRSR001336-50"/>
    </source>
</evidence>
<evidence type="ECO:0000256" key="8">
    <source>
        <dbReference type="ARBA" id="ARBA00022898"/>
    </source>
</evidence>
<dbReference type="NCBIfam" id="NF003763">
    <property type="entry name" value="PRK05354.1"/>
    <property type="match status" value="1"/>
</dbReference>
<dbReference type="InterPro" id="IPR041128">
    <property type="entry name" value="Arg_decarbox_C"/>
</dbReference>
<dbReference type="PRINTS" id="PR01179">
    <property type="entry name" value="ODADCRBXLASE"/>
</dbReference>
<feature type="domain" description="Orn/DAP/Arg decarboxylase 2 N-terminal" evidence="15">
    <location>
        <begin position="83"/>
        <end position="349"/>
    </location>
</feature>
<dbReference type="GO" id="GO:0033388">
    <property type="term" value="P:putrescine biosynthetic process from arginine"/>
    <property type="evidence" value="ECO:0007669"/>
    <property type="project" value="UniProtKB-ARBA"/>
</dbReference>
<dbReference type="SUPFAM" id="SSF50621">
    <property type="entry name" value="Alanine racemase C-terminal domain-like"/>
    <property type="match status" value="1"/>
</dbReference>
<dbReference type="InterPro" id="IPR009006">
    <property type="entry name" value="Ala_racemase/Decarboxylase_C"/>
</dbReference>
<dbReference type="Proteomes" id="UP000019141">
    <property type="component" value="Unassembled WGS sequence"/>
</dbReference>
<evidence type="ECO:0000256" key="6">
    <source>
        <dbReference type="ARBA" id="ARBA00022793"/>
    </source>
</evidence>
<comment type="catalytic activity">
    <reaction evidence="12">
        <text>L-arginine + H(+) = agmatine + CO2</text>
        <dbReference type="Rhea" id="RHEA:17641"/>
        <dbReference type="ChEBI" id="CHEBI:15378"/>
        <dbReference type="ChEBI" id="CHEBI:16526"/>
        <dbReference type="ChEBI" id="CHEBI:32682"/>
        <dbReference type="ChEBI" id="CHEBI:58145"/>
        <dbReference type="EC" id="4.1.1.19"/>
    </reaction>
</comment>
<feature type="domain" description="Arginine decarboxylase helical bundle" evidence="16">
    <location>
        <begin position="375"/>
        <end position="455"/>
    </location>
</feature>
<evidence type="ECO:0000256" key="3">
    <source>
        <dbReference type="ARBA" id="ARBA00002257"/>
    </source>
</evidence>
<dbReference type="EC" id="4.1.1.19" evidence="12"/>
<dbReference type="PANTHER" id="PTHR43295:SF9">
    <property type="entry name" value="BIOSYNTHETIC ARGININE DECARBOXYLASE"/>
    <property type="match status" value="1"/>
</dbReference>
<dbReference type="PROSITE" id="PS00879">
    <property type="entry name" value="ODR_DC_2_2"/>
    <property type="match status" value="1"/>
</dbReference>
<evidence type="ECO:0000256" key="9">
    <source>
        <dbReference type="ARBA" id="ARBA00023066"/>
    </source>
</evidence>
<dbReference type="InterPro" id="IPR022644">
    <property type="entry name" value="De-COase2_N"/>
</dbReference>
<dbReference type="FunFam" id="3.20.20.10:FF:000001">
    <property type="entry name" value="Biosynthetic arginine decarboxylase"/>
    <property type="match status" value="1"/>
</dbReference>
<accession>W4LMJ1</accession>
<evidence type="ECO:0000256" key="12">
    <source>
        <dbReference type="HAMAP-Rule" id="MF_01417"/>
    </source>
</evidence>
<evidence type="ECO:0000259" key="16">
    <source>
        <dbReference type="Pfam" id="PF17810"/>
    </source>
</evidence>
<keyword evidence="11 12" id="KW-0456">Lyase</keyword>
<dbReference type="GO" id="GO:0008295">
    <property type="term" value="P:spermidine biosynthetic process"/>
    <property type="evidence" value="ECO:0007669"/>
    <property type="project" value="UniProtKB-UniRule"/>
</dbReference>
<evidence type="ECO:0000313" key="18">
    <source>
        <dbReference type="EMBL" id="ETW99192.1"/>
    </source>
</evidence>
<dbReference type="Pfam" id="PF17810">
    <property type="entry name" value="Arg_decarb_HB"/>
    <property type="match status" value="1"/>
</dbReference>
<evidence type="ECO:0000256" key="14">
    <source>
        <dbReference type="PIRSR" id="PIRSR600183-50"/>
    </source>
</evidence>
<dbReference type="InterPro" id="IPR029066">
    <property type="entry name" value="PLP-binding_barrel"/>
</dbReference>
<keyword evidence="10 12" id="KW-0620">Polyamine biosynthesis</keyword>
<dbReference type="HAMAP" id="MF_01417">
    <property type="entry name" value="SpeA"/>
    <property type="match status" value="1"/>
</dbReference>
<feature type="modified residue" description="N6-(pyridoxal phosphate)lysine" evidence="12 13">
    <location>
        <position position="107"/>
    </location>
</feature>
<feature type="domain" description="Arginine decarboxylase C-terminal helical" evidence="17">
    <location>
        <begin position="583"/>
        <end position="636"/>
    </location>
</feature>
<dbReference type="Pfam" id="PF17944">
    <property type="entry name" value="Arg_decarbox_C"/>
    <property type="match status" value="1"/>
</dbReference>
<dbReference type="InterPro" id="IPR022653">
    <property type="entry name" value="De-COase2_pyr-phos_BS"/>
</dbReference>
<dbReference type="PIRSF" id="PIRSF001336">
    <property type="entry name" value="Arg_decrbxlase"/>
    <property type="match status" value="1"/>
</dbReference>
<dbReference type="PANTHER" id="PTHR43295">
    <property type="entry name" value="ARGININE DECARBOXYLASE"/>
    <property type="match status" value="1"/>
</dbReference>
<dbReference type="Gene3D" id="3.20.20.10">
    <property type="entry name" value="Alanine racemase"/>
    <property type="match status" value="1"/>
</dbReference>
<evidence type="ECO:0000256" key="1">
    <source>
        <dbReference type="ARBA" id="ARBA00001933"/>
    </source>
</evidence>
<keyword evidence="19" id="KW-1185">Reference proteome</keyword>
<comment type="pathway">
    <text evidence="12">Amine and polyamine biosynthesis; agmatine biosynthesis; agmatine from L-arginine: step 1/1.</text>
</comment>
<keyword evidence="6 12" id="KW-0210">Decarboxylase</keyword>
<dbReference type="InterPro" id="IPR002985">
    <property type="entry name" value="Arg_decrbxlase"/>
</dbReference>
<dbReference type="PROSITE" id="PS00878">
    <property type="entry name" value="ODR_DC_2_1"/>
    <property type="match status" value="1"/>
</dbReference>
<dbReference type="InterPro" id="IPR040634">
    <property type="entry name" value="Arg_decarb_HB"/>
</dbReference>
<evidence type="ECO:0000259" key="15">
    <source>
        <dbReference type="Pfam" id="PF02784"/>
    </source>
</evidence>
<reference evidence="18 19" key="1">
    <citation type="journal article" date="2014" name="Nature">
        <title>An environmental bacterial taxon with a large and distinct metabolic repertoire.</title>
        <authorList>
            <person name="Wilson M.C."/>
            <person name="Mori T."/>
            <person name="Ruckert C."/>
            <person name="Uria A.R."/>
            <person name="Helf M.J."/>
            <person name="Takada K."/>
            <person name="Gernert C."/>
            <person name="Steffens U.A."/>
            <person name="Heycke N."/>
            <person name="Schmitt S."/>
            <person name="Rinke C."/>
            <person name="Helfrich E.J."/>
            <person name="Brachmann A.O."/>
            <person name="Gurgui C."/>
            <person name="Wakimoto T."/>
            <person name="Kracht M."/>
            <person name="Crusemann M."/>
            <person name="Hentschel U."/>
            <person name="Abe I."/>
            <person name="Matsunaga S."/>
            <person name="Kalinowski J."/>
            <person name="Takeyama H."/>
            <person name="Piel J."/>
        </authorList>
    </citation>
    <scope>NUCLEOTIDE SEQUENCE [LARGE SCALE GENOMIC DNA]</scope>
    <source>
        <strain evidence="19">TSY1</strain>
    </source>
</reference>
<dbReference type="GO" id="GO:0008792">
    <property type="term" value="F:arginine decarboxylase activity"/>
    <property type="evidence" value="ECO:0007669"/>
    <property type="project" value="UniProtKB-UniRule"/>
</dbReference>
<sequence>MQKTAPLPKRWSIADAVELYGIQEWSNGFFRVSDEGTILVTIPGEDGRTIDVKALVDELRQRGLGMPILLRFSDVLRRRIGALNEAFQNAIEEYGYQGVYRGVYPIKVNQERQVVEEVVRFGRPYHHGLEAGSKPELLAVLSMLEDEEALIICNGYKDDEYIETALLGSQLGRTVIIVVEKLSELPLIARIARKTGIRPRLGMRAKLASRASGRWEASGGDHAKFGLSARDLVEAMQFLRDHDMLDTFELLHFHLGSQITSIRSITNALRETGRFYTELVKMGAPLRYLDVGGGLGIDYDGSQTNFSSSMNYSLQEYANDIVYAVMEMCDDAGITPPTLVSESGRATVAHHCLLVVDILGAIELRTEKQLSEPPEDADAVVWNLYDTYHEVTRKNLLEAYHDAIQYKDESLTLFALGHLSLAERVLAENFFWGACQKILRFTRDMDEVPEELEGLERLLADTYFCNFSIFQSIPDAWAINQLFPIMPLHRLNEEPSRRAVLADITCDSDGQVDAFIDRRDVKHVLPLHQLNSEDYYLGFFLVGAYQEILGDLHNLFGDTNTVHVSIASHGHYHLEEVVKGDTVTDVLQYVSYSRSDLVARLRRSIEDALRAGRLTLEASGHLMRIYEEGLSGYTYLQAQRTPTATPVPALADTGEA</sequence>
<dbReference type="InterPro" id="IPR022657">
    <property type="entry name" value="De-COase2_CS"/>
</dbReference>
<dbReference type="Gene3D" id="2.40.37.10">
    <property type="entry name" value="Lyase, Ornithine Decarboxylase, Chain A, domain 1"/>
    <property type="match status" value="1"/>
</dbReference>
<organism evidence="18 19">
    <name type="scientific">Entotheonella factor</name>
    <dbReference type="NCBI Taxonomy" id="1429438"/>
    <lineage>
        <taxon>Bacteria</taxon>
        <taxon>Pseudomonadati</taxon>
        <taxon>Nitrospinota/Tectimicrobiota group</taxon>
        <taxon>Candidatus Tectimicrobiota</taxon>
        <taxon>Candidatus Entotheonellia</taxon>
        <taxon>Candidatus Entotheonellales</taxon>
        <taxon>Candidatus Entotheonellaceae</taxon>
        <taxon>Candidatus Entotheonella</taxon>
    </lineage>
</organism>
<dbReference type="InterPro" id="IPR000183">
    <property type="entry name" value="Orn/DAP/Arg_de-COase"/>
</dbReference>